<accession>A0A9E7R6U9</accession>
<keyword evidence="1" id="KW-0812">Transmembrane</keyword>
<feature type="transmembrane region" description="Helical" evidence="1">
    <location>
        <begin position="32"/>
        <end position="52"/>
    </location>
</feature>
<sequence length="86" mass="9288">MIVDILYEMRRGWHDATAGEKAHAIWALANDVVALALVLLTLSLFLASAGPIFPTTAWLGTIALAVLWLGSIVTIDPVVDRLVYAD</sequence>
<dbReference type="Proteomes" id="UP001057580">
    <property type="component" value="Chromosome"/>
</dbReference>
<evidence type="ECO:0000313" key="2">
    <source>
        <dbReference type="EMBL" id="UWM56546.1"/>
    </source>
</evidence>
<proteinExistence type="predicted"/>
<reference evidence="2" key="1">
    <citation type="submission" date="2022-09" db="EMBL/GenBank/DDBJ databases">
        <title>Diverse halophilic archaea isolated from saline environments.</title>
        <authorList>
            <person name="Cui H.-L."/>
        </authorList>
    </citation>
    <scope>NUCLEOTIDE SEQUENCE</scope>
    <source>
        <strain evidence="2">ZS-35-S2</strain>
    </source>
</reference>
<evidence type="ECO:0000313" key="3">
    <source>
        <dbReference type="Proteomes" id="UP001057580"/>
    </source>
</evidence>
<keyword evidence="1" id="KW-1133">Transmembrane helix</keyword>
<protein>
    <submittedName>
        <fullName evidence="2">Uncharacterized protein</fullName>
    </submittedName>
</protein>
<name>A0A9E7R6U9_9EURY</name>
<evidence type="ECO:0000256" key="1">
    <source>
        <dbReference type="SAM" id="Phobius"/>
    </source>
</evidence>
<keyword evidence="3" id="KW-1185">Reference proteome</keyword>
<dbReference type="RefSeq" id="WP_260643660.1">
    <property type="nucleotide sequence ID" value="NZ_CP104003.1"/>
</dbReference>
<dbReference type="KEGG" id="ssai:N0B31_09690"/>
<dbReference type="AlphaFoldDB" id="A0A9E7R6U9"/>
<dbReference type="GeneID" id="74942694"/>
<feature type="transmembrane region" description="Helical" evidence="1">
    <location>
        <begin position="58"/>
        <end position="79"/>
    </location>
</feature>
<organism evidence="2 3">
    <name type="scientific">Salinirubellus salinus</name>
    <dbReference type="NCBI Taxonomy" id="1364945"/>
    <lineage>
        <taxon>Archaea</taxon>
        <taxon>Methanobacteriati</taxon>
        <taxon>Methanobacteriota</taxon>
        <taxon>Stenosarchaea group</taxon>
        <taxon>Halobacteria</taxon>
        <taxon>Halobacteriales</taxon>
        <taxon>Natronomonadaceae</taxon>
        <taxon>Salinirubellus</taxon>
    </lineage>
</organism>
<keyword evidence="1" id="KW-0472">Membrane</keyword>
<gene>
    <name evidence="2" type="ORF">N0B31_09690</name>
</gene>
<dbReference type="EMBL" id="CP104003">
    <property type="protein sequence ID" value="UWM56546.1"/>
    <property type="molecule type" value="Genomic_DNA"/>
</dbReference>